<protein>
    <submittedName>
        <fullName evidence="1">Predicted transcriptional regulators</fullName>
    </submittedName>
</protein>
<name>A0A0B8QPR2_LACLL</name>
<gene>
    <name evidence="1" type="ORF">JCM5805K_0035</name>
</gene>
<sequence length="262" mass="30725">MTVNRLNALRKERGLTLKELSAELSKIGIKATHSQLGYWEKGERSPRSENTWKQLADFFDVSESYLLGYSDYRKTPDERLKGKIAEDSLKAEELKKDIQELQKLYDDLKDEYERFLKEPFNTIEGTTLYKILCMYERIKLANSSVEYKKDEFIDSYETYLKDFAEELYRNHSELGFIQEDIANNTRLLEGVLKGSIFSLSDRINPDFEKNGKSQKEISEELKVIPYVLNYEATMKVVEYAKMLSERDENIFNPPTNVNKIKK</sequence>
<comment type="caution">
    <text evidence="1">The sequence shown here is derived from an EMBL/GenBank/DDBJ whole genome shotgun (WGS) entry which is preliminary data.</text>
</comment>
<dbReference type="SMART" id="SM00530">
    <property type="entry name" value="HTH_XRE"/>
    <property type="match status" value="1"/>
</dbReference>
<organism evidence="1 2">
    <name type="scientific">Lactococcus lactis subsp. lactis</name>
    <name type="common">Streptococcus lactis</name>
    <dbReference type="NCBI Taxonomy" id="1360"/>
    <lineage>
        <taxon>Bacteria</taxon>
        <taxon>Bacillati</taxon>
        <taxon>Bacillota</taxon>
        <taxon>Bacilli</taxon>
        <taxon>Lactobacillales</taxon>
        <taxon>Streptococcaceae</taxon>
        <taxon>Lactococcus</taxon>
    </lineage>
</organism>
<dbReference type="GO" id="GO:0003677">
    <property type="term" value="F:DNA binding"/>
    <property type="evidence" value="ECO:0007669"/>
    <property type="project" value="InterPro"/>
</dbReference>
<dbReference type="EMBL" id="BBSI01000005">
    <property type="protein sequence ID" value="GAM78932.1"/>
    <property type="molecule type" value="Genomic_DNA"/>
</dbReference>
<evidence type="ECO:0000313" key="1">
    <source>
        <dbReference type="EMBL" id="GAM78932.1"/>
    </source>
</evidence>
<reference evidence="1 2" key="1">
    <citation type="submission" date="2015-01" db="EMBL/GenBank/DDBJ databases">
        <title>Lactococcus lactis subsp.lactis JCM 5805 whole genome shotgun sequence.</title>
        <authorList>
            <person name="Fujii T."/>
            <person name="Tomita Y."/>
            <person name="Ikushima S."/>
            <person name="Fujiwara D."/>
        </authorList>
    </citation>
    <scope>NUCLEOTIDE SEQUENCE [LARGE SCALE GENOMIC DNA]</scope>
    <source>
        <strain evidence="1 2">JCM 5805</strain>
    </source>
</reference>
<dbReference type="AlphaFoldDB" id="A0A0B8QPR2"/>
<dbReference type="PROSITE" id="PS50943">
    <property type="entry name" value="HTH_CROC1"/>
    <property type="match status" value="1"/>
</dbReference>
<dbReference type="InterPro" id="IPR010982">
    <property type="entry name" value="Lambda_DNA-bd_dom_sf"/>
</dbReference>
<accession>A0A0B8QPR2</accession>
<dbReference type="InterPro" id="IPR001387">
    <property type="entry name" value="Cro/C1-type_HTH"/>
</dbReference>
<dbReference type="Pfam" id="PF01381">
    <property type="entry name" value="HTH_3"/>
    <property type="match status" value="1"/>
</dbReference>
<dbReference type="Gene3D" id="1.10.260.40">
    <property type="entry name" value="lambda repressor-like DNA-binding domains"/>
    <property type="match status" value="1"/>
</dbReference>
<dbReference type="RefSeq" id="WP_025017060.1">
    <property type="nucleotide sequence ID" value="NZ_BAABQR010000009.1"/>
</dbReference>
<proteinExistence type="predicted"/>
<evidence type="ECO:0000313" key="2">
    <source>
        <dbReference type="Proteomes" id="UP000031847"/>
    </source>
</evidence>
<dbReference type="CDD" id="cd00093">
    <property type="entry name" value="HTH_XRE"/>
    <property type="match status" value="1"/>
</dbReference>
<dbReference type="Proteomes" id="UP000031847">
    <property type="component" value="Unassembled WGS sequence"/>
</dbReference>
<dbReference type="SUPFAM" id="SSF47413">
    <property type="entry name" value="lambda repressor-like DNA-binding domains"/>
    <property type="match status" value="1"/>
</dbReference>
<dbReference type="PATRIC" id="fig|1360.96.peg.2510"/>